<evidence type="ECO:0000313" key="4">
    <source>
        <dbReference type="Proteomes" id="UP001159363"/>
    </source>
</evidence>
<keyword evidence="2" id="KW-0472">Membrane</keyword>
<keyword evidence="2" id="KW-1133">Transmembrane helix</keyword>
<dbReference type="EMBL" id="JARBHB010000017">
    <property type="protein sequence ID" value="KAJ8866053.1"/>
    <property type="molecule type" value="Genomic_DNA"/>
</dbReference>
<gene>
    <name evidence="3" type="ORF">PR048_033577</name>
</gene>
<accession>A0ABQ9G3X6</accession>
<feature type="compositionally biased region" description="Polar residues" evidence="1">
    <location>
        <begin position="1"/>
        <end position="14"/>
    </location>
</feature>
<feature type="transmembrane region" description="Helical" evidence="2">
    <location>
        <begin position="35"/>
        <end position="57"/>
    </location>
</feature>
<dbReference type="Proteomes" id="UP001159363">
    <property type="component" value="Chromosome 16"/>
</dbReference>
<name>A0ABQ9G3X6_9NEOP</name>
<keyword evidence="4" id="KW-1185">Reference proteome</keyword>
<evidence type="ECO:0000313" key="3">
    <source>
        <dbReference type="EMBL" id="KAJ8866053.1"/>
    </source>
</evidence>
<keyword evidence="2" id="KW-0812">Transmembrane</keyword>
<feature type="region of interest" description="Disordered" evidence="1">
    <location>
        <begin position="159"/>
        <end position="179"/>
    </location>
</feature>
<organism evidence="3 4">
    <name type="scientific">Dryococelus australis</name>
    <dbReference type="NCBI Taxonomy" id="614101"/>
    <lineage>
        <taxon>Eukaryota</taxon>
        <taxon>Metazoa</taxon>
        <taxon>Ecdysozoa</taxon>
        <taxon>Arthropoda</taxon>
        <taxon>Hexapoda</taxon>
        <taxon>Insecta</taxon>
        <taxon>Pterygota</taxon>
        <taxon>Neoptera</taxon>
        <taxon>Polyneoptera</taxon>
        <taxon>Phasmatodea</taxon>
        <taxon>Verophasmatodea</taxon>
        <taxon>Anareolatae</taxon>
        <taxon>Phasmatidae</taxon>
        <taxon>Eurycanthinae</taxon>
        <taxon>Dryococelus</taxon>
    </lineage>
</organism>
<reference evidence="3 4" key="1">
    <citation type="submission" date="2023-02" db="EMBL/GenBank/DDBJ databases">
        <title>LHISI_Scaffold_Assembly.</title>
        <authorList>
            <person name="Stuart O.P."/>
            <person name="Cleave R."/>
            <person name="Magrath M.J.L."/>
            <person name="Mikheyev A.S."/>
        </authorList>
    </citation>
    <scope>NUCLEOTIDE SEQUENCE [LARGE SCALE GENOMIC DNA]</scope>
    <source>
        <strain evidence="3">Daus_M_001</strain>
        <tissue evidence="3">Leg muscle</tissue>
    </source>
</reference>
<evidence type="ECO:0000256" key="1">
    <source>
        <dbReference type="SAM" id="MobiDB-lite"/>
    </source>
</evidence>
<protein>
    <submittedName>
        <fullName evidence="3">Uncharacterized protein</fullName>
    </submittedName>
</protein>
<evidence type="ECO:0000256" key="2">
    <source>
        <dbReference type="SAM" id="Phobius"/>
    </source>
</evidence>
<feature type="region of interest" description="Disordered" evidence="1">
    <location>
        <begin position="1"/>
        <end position="21"/>
    </location>
</feature>
<comment type="caution">
    <text evidence="3">The sequence shown here is derived from an EMBL/GenBank/DDBJ whole genome shotgun (WGS) entry which is preliminary data.</text>
</comment>
<proteinExistence type="predicted"/>
<sequence length="1302" mass="145764">MRTQSRVSTETKQLGGSFRARPTRSPIDCPRLCEIGWVLFLIGYCACCGGFPIGCAARAGFHRNLSSKADSKISLFSERNSRGCAVFVRLTRTRQRSNNDIADVRTRHTTSLADGHPIINVAECSRRVRCRQDQYDEAAHPSKMASLLGNLSQYTVANQDTKPETKPRTPNQRMGKPTSKLLACSPLTKANRVGRCRWSAGFLGDLPFPPPVHSSAAQYSPSSALKTPPKSLHSLYYHDNVWGVEDSKSGRCLNHADKKGDSTLAEQKTLYLVTAEFLSVFCFVMFVEEVQNDCSGLCLLRLALEPTGVEERGITSVQSLKGSAYLTAVLLFRRPLTAWAVRPIFAHSPLAISLPPARRLTSVHSFPERGFKSDVYLLKLFGQVIASSYWTGRAFWRKYQKRYGNRQLRGMVLRIRCGNFYAYAREMKGGAEILYTGCLAEQQDNRLTKATALWRIRSGWLLSDHDAIFVCVQLIASVKCWLWYRGERRKFSGVGENFRSVYLATPVYYRTDIGAKRKIFSRPHVAVFLTSWCIIAFIQLSLQNTVPLRDGKQRTRSDAQPTRTVFLFARPSCFGPASAVLRLASDLEVSSSLPTEYRGAFVRHCRGDAALDVRASVALSVRSLLCHVAPKTVGALGATETWRIDSLIASTRKTLNLRAPDLTQTLWVVFLIKRYLLEELCARFGGLPRQPATLILIATVSRIRDFVHGVTLRRSPSEGYVCVREARIHEALSANPTGGCKELSPGRSTGVQYLRRHKFTDTKDKVEARCLHSQLQQCQLYFHLPSSCLHRTRLPAFKSADFTVNSLYSAVRRLKSYDNFLPVASTFPSDKSVRRVEIVRFVFQEHIQVSIHATRAWKLRDHDQVVCVTRRNVTLSRYPVQLSGWRFVGSGGGGELCGYFKATAFLEDFSAFEAGEHGSNKDYTGTRLGSVGARIRTGHKAARKAFTKIDTIGEITALRTPLPGNEVKQGICGAALPLRRDKPHCLAGTRSVATRTTDYTVHQCVVVTLQIFQGYVYSPEATVDAGSFYPWAMPLAATDIPAIFIIGCFLCQGSTGTYAIDVKHVYTEVDSTIGSQFIRNRLDDSEPIADVQETSSECHTARCESAFLATGVQRSARVLVSTLSIHKRELQKLSRIRLPENKDISKHRALIPYAVYSIRHKYPPCCYELTCHYYYTLIGKSPTLFMLPEAAAGHTHLHVFLVRCPDDKGRSSQCYAGLYRARSLVSSDTFTGRRGVSVTYFRKVLLQSRSCPGPMLEGVRRHIGSHITLRIKCVIASKRKALNWRAVFSSHCEFLWDSQRLP</sequence>